<dbReference type="PANTHER" id="PTHR46832:SF1">
    <property type="entry name" value="5'-METHYLTHIOADENOSINE_S-ADENOSYLHOMOCYSTEINE NUCLEOSIDASE"/>
    <property type="match status" value="1"/>
</dbReference>
<sequence>MFKTIGIITGVDAEAAALFPGQSANSEPLHGFMVRQVQSGGRNIAITCSGIGKVNAAMAAMMLVEHYHADLLLVVGTAGKLSDHDGHCFQITQAVQGDYGASRADGFVHYRAGAWPIGEAHAEPYHAAIMPETGLPKVRIITNDCFMENDDHGRRLHRVLGGDIIDMETAAVAQAAARMDVPWAAIKATSDNANGDSSGDFQANLKRAARLAAEATERMISAL</sequence>
<proteinExistence type="predicted"/>
<dbReference type="SUPFAM" id="SSF53167">
    <property type="entry name" value="Purine and uridine phosphorylases"/>
    <property type="match status" value="1"/>
</dbReference>
<dbReference type="RefSeq" id="WP_183939979.1">
    <property type="nucleotide sequence ID" value="NZ_BAABBG010000001.1"/>
</dbReference>
<dbReference type="GO" id="GO:0019284">
    <property type="term" value="P:L-methionine salvage from S-adenosylmethionine"/>
    <property type="evidence" value="ECO:0007669"/>
    <property type="project" value="TreeGrafter"/>
</dbReference>
<dbReference type="EMBL" id="JACIEA010000001">
    <property type="protein sequence ID" value="MBB3942411.1"/>
    <property type="molecule type" value="Genomic_DNA"/>
</dbReference>
<protein>
    <submittedName>
        <fullName evidence="2">Adenosylhomocysteine nucleosidase</fullName>
        <ecNumber evidence="2">3.2.2.9</ecNumber>
    </submittedName>
</protein>
<name>A0A840AXP1_9SPHN</name>
<dbReference type="CDD" id="cd09008">
    <property type="entry name" value="MTAN"/>
    <property type="match status" value="1"/>
</dbReference>
<dbReference type="InterPro" id="IPR000845">
    <property type="entry name" value="Nucleoside_phosphorylase_d"/>
</dbReference>
<reference evidence="2 3" key="1">
    <citation type="submission" date="2020-08" db="EMBL/GenBank/DDBJ databases">
        <title>Genomic Encyclopedia of Type Strains, Phase IV (KMG-IV): sequencing the most valuable type-strain genomes for metagenomic binning, comparative biology and taxonomic classification.</title>
        <authorList>
            <person name="Goeker M."/>
        </authorList>
    </citation>
    <scope>NUCLEOTIDE SEQUENCE [LARGE SCALE GENOMIC DNA]</scope>
    <source>
        <strain evidence="2 3">DSM 29050</strain>
    </source>
</reference>
<feature type="domain" description="Nucleoside phosphorylase" evidence="1">
    <location>
        <begin position="4"/>
        <end position="220"/>
    </location>
</feature>
<dbReference type="PANTHER" id="PTHR46832">
    <property type="entry name" value="5'-METHYLTHIOADENOSINE/S-ADENOSYLHOMOCYSTEINE NUCLEOSIDASE"/>
    <property type="match status" value="1"/>
</dbReference>
<dbReference type="GO" id="GO:0008930">
    <property type="term" value="F:methylthioadenosine nucleosidase activity"/>
    <property type="evidence" value="ECO:0007669"/>
    <property type="project" value="TreeGrafter"/>
</dbReference>
<organism evidence="2 3">
    <name type="scientific">Sphingorhabdus rigui</name>
    <dbReference type="NCBI Taxonomy" id="1282858"/>
    <lineage>
        <taxon>Bacteria</taxon>
        <taxon>Pseudomonadati</taxon>
        <taxon>Pseudomonadota</taxon>
        <taxon>Alphaproteobacteria</taxon>
        <taxon>Sphingomonadales</taxon>
        <taxon>Sphingomonadaceae</taxon>
        <taxon>Sphingorhabdus</taxon>
    </lineage>
</organism>
<accession>A0A840AXP1</accession>
<dbReference type="Proteomes" id="UP000581447">
    <property type="component" value="Unassembled WGS sequence"/>
</dbReference>
<dbReference type="GO" id="GO:0005829">
    <property type="term" value="C:cytosol"/>
    <property type="evidence" value="ECO:0007669"/>
    <property type="project" value="TreeGrafter"/>
</dbReference>
<gene>
    <name evidence="2" type="ORF">GGR91_000633</name>
</gene>
<keyword evidence="3" id="KW-1185">Reference proteome</keyword>
<dbReference type="Gene3D" id="3.40.50.1580">
    <property type="entry name" value="Nucleoside phosphorylase domain"/>
    <property type="match status" value="1"/>
</dbReference>
<dbReference type="GO" id="GO:0009116">
    <property type="term" value="P:nucleoside metabolic process"/>
    <property type="evidence" value="ECO:0007669"/>
    <property type="project" value="InterPro"/>
</dbReference>
<evidence type="ECO:0000313" key="3">
    <source>
        <dbReference type="Proteomes" id="UP000581447"/>
    </source>
</evidence>
<evidence type="ECO:0000259" key="1">
    <source>
        <dbReference type="Pfam" id="PF01048"/>
    </source>
</evidence>
<dbReference type="AlphaFoldDB" id="A0A840AXP1"/>
<evidence type="ECO:0000313" key="2">
    <source>
        <dbReference type="EMBL" id="MBB3942411.1"/>
    </source>
</evidence>
<keyword evidence="2" id="KW-0378">Hydrolase</keyword>
<dbReference type="InterPro" id="IPR035994">
    <property type="entry name" value="Nucleoside_phosphorylase_sf"/>
</dbReference>
<dbReference type="EC" id="3.2.2.9" evidence="2"/>
<keyword evidence="2" id="KW-0326">Glycosidase</keyword>
<dbReference type="GO" id="GO:0008782">
    <property type="term" value="F:adenosylhomocysteine nucleosidase activity"/>
    <property type="evidence" value="ECO:0007669"/>
    <property type="project" value="UniProtKB-EC"/>
</dbReference>
<dbReference type="Pfam" id="PF01048">
    <property type="entry name" value="PNP_UDP_1"/>
    <property type="match status" value="1"/>
</dbReference>
<comment type="caution">
    <text evidence="2">The sequence shown here is derived from an EMBL/GenBank/DDBJ whole genome shotgun (WGS) entry which is preliminary data.</text>
</comment>